<dbReference type="GO" id="GO:0016020">
    <property type="term" value="C:membrane"/>
    <property type="evidence" value="ECO:0007669"/>
    <property type="project" value="TreeGrafter"/>
</dbReference>
<dbReference type="InterPro" id="IPR050879">
    <property type="entry name" value="Acyltransferase_3"/>
</dbReference>
<accession>A0A177PD78</accession>
<dbReference type="AlphaFoldDB" id="A0A177PD78"/>
<keyword evidence="4" id="KW-1185">Reference proteome</keyword>
<keyword evidence="1" id="KW-0812">Transmembrane</keyword>
<organism evidence="3 4">
    <name type="scientific">Methylomonas koyamae</name>
    <dbReference type="NCBI Taxonomy" id="702114"/>
    <lineage>
        <taxon>Bacteria</taxon>
        <taxon>Pseudomonadati</taxon>
        <taxon>Pseudomonadota</taxon>
        <taxon>Gammaproteobacteria</taxon>
        <taxon>Methylococcales</taxon>
        <taxon>Methylococcaceae</taxon>
        <taxon>Methylomonas</taxon>
    </lineage>
</organism>
<dbReference type="OrthoDB" id="5573943at2"/>
<dbReference type="InterPro" id="IPR002656">
    <property type="entry name" value="Acyl_transf_3_dom"/>
</dbReference>
<feature type="transmembrane region" description="Helical" evidence="1">
    <location>
        <begin position="218"/>
        <end position="251"/>
    </location>
</feature>
<dbReference type="Pfam" id="PF01757">
    <property type="entry name" value="Acyl_transf_3"/>
    <property type="match status" value="1"/>
</dbReference>
<sequence>MAIQSRVRLTELDSLRGVAAVSVVLYHYTCRYHELFGHKIDPIWSVDFGKQGVKLFFLISGFVIFMTLNRTRYVKHFVLSRIIRLFPAYWCAVLITFVVVSISELTERKVSIQDALINLTMLQYWFSVPSVDGVYWTLNVELSFYVLIAFIYFVVPQAYFDTAMAFWLLTECICLAVDQLFTVDVPGKIRQLLVLDYGHLFIAGIMFYKIYSQKCKWLYCYVVIAFCLEILISPATTIICGAYFIAFIFLVNGRLGFLSNKVLVFLGSISYSLYLIHQNVGYVIIYSLYKHGFASPISVILVPLFFSLLLASFMFLFIERPSLLALKSRLLKA</sequence>
<name>A0A177PD78_9GAMM</name>
<feature type="transmembrane region" description="Helical" evidence="1">
    <location>
        <begin position="82"/>
        <end position="102"/>
    </location>
</feature>
<dbReference type="Proteomes" id="UP000077628">
    <property type="component" value="Unassembled WGS sequence"/>
</dbReference>
<feature type="transmembrane region" description="Helical" evidence="1">
    <location>
        <begin position="297"/>
        <end position="318"/>
    </location>
</feature>
<dbReference type="GO" id="GO:0016747">
    <property type="term" value="F:acyltransferase activity, transferring groups other than amino-acyl groups"/>
    <property type="evidence" value="ECO:0007669"/>
    <property type="project" value="InterPro"/>
</dbReference>
<feature type="transmembrane region" description="Helical" evidence="1">
    <location>
        <begin position="263"/>
        <end position="285"/>
    </location>
</feature>
<feature type="transmembrane region" description="Helical" evidence="1">
    <location>
        <begin position="193"/>
        <end position="211"/>
    </location>
</feature>
<dbReference type="EMBL" id="LUUK01000012">
    <property type="protein sequence ID" value="OAI28337.1"/>
    <property type="molecule type" value="Genomic_DNA"/>
</dbReference>
<protein>
    <recommendedName>
        <fullName evidence="2">Acyltransferase 3 domain-containing protein</fullName>
    </recommendedName>
</protein>
<dbReference type="PANTHER" id="PTHR23028">
    <property type="entry name" value="ACETYLTRANSFERASE"/>
    <property type="match status" value="1"/>
</dbReference>
<evidence type="ECO:0000313" key="3">
    <source>
        <dbReference type="EMBL" id="OAI28337.1"/>
    </source>
</evidence>
<dbReference type="RefSeq" id="WP_064024137.1">
    <property type="nucleotide sequence ID" value="NZ_LUUK01000012.1"/>
</dbReference>
<keyword evidence="1" id="KW-0472">Membrane</keyword>
<reference evidence="4" key="1">
    <citation type="submission" date="2016-03" db="EMBL/GenBank/DDBJ databases">
        <authorList>
            <person name="Heylen K."/>
            <person name="De Vos P."/>
            <person name="Vekeman B."/>
        </authorList>
    </citation>
    <scope>NUCLEOTIDE SEQUENCE [LARGE SCALE GENOMIC DNA]</scope>
    <source>
        <strain evidence="4">R-45383</strain>
    </source>
</reference>
<proteinExistence type="predicted"/>
<gene>
    <name evidence="3" type="ORF">A1355_01250</name>
</gene>
<feature type="transmembrane region" description="Helical" evidence="1">
    <location>
        <begin position="162"/>
        <end position="181"/>
    </location>
</feature>
<feature type="transmembrane region" description="Helical" evidence="1">
    <location>
        <begin position="134"/>
        <end position="155"/>
    </location>
</feature>
<dbReference type="GO" id="GO:0000271">
    <property type="term" value="P:polysaccharide biosynthetic process"/>
    <property type="evidence" value="ECO:0007669"/>
    <property type="project" value="TreeGrafter"/>
</dbReference>
<evidence type="ECO:0000313" key="4">
    <source>
        <dbReference type="Proteomes" id="UP000077628"/>
    </source>
</evidence>
<evidence type="ECO:0000256" key="1">
    <source>
        <dbReference type="SAM" id="Phobius"/>
    </source>
</evidence>
<comment type="caution">
    <text evidence="3">The sequence shown here is derived from an EMBL/GenBank/DDBJ whole genome shotgun (WGS) entry which is preliminary data.</text>
</comment>
<evidence type="ECO:0000259" key="2">
    <source>
        <dbReference type="Pfam" id="PF01757"/>
    </source>
</evidence>
<dbReference type="STRING" id="702114.A1355_01250"/>
<keyword evidence="1" id="KW-1133">Transmembrane helix</keyword>
<feature type="domain" description="Acyltransferase 3" evidence="2">
    <location>
        <begin position="11"/>
        <end position="311"/>
    </location>
</feature>
<dbReference type="PANTHER" id="PTHR23028:SF131">
    <property type="entry name" value="BLR2367 PROTEIN"/>
    <property type="match status" value="1"/>
</dbReference>